<evidence type="ECO:0000313" key="1">
    <source>
        <dbReference type="EMBL" id="ORX97454.1"/>
    </source>
</evidence>
<feature type="non-terminal residue" evidence="1">
    <location>
        <position position="1"/>
    </location>
</feature>
<dbReference type="Proteomes" id="UP000193144">
    <property type="component" value="Unassembled WGS sequence"/>
</dbReference>
<dbReference type="EMBL" id="MCFA01000234">
    <property type="protein sequence ID" value="ORX97454.1"/>
    <property type="molecule type" value="Genomic_DNA"/>
</dbReference>
<dbReference type="STRING" id="1231657.A0A1Y1YIK8"/>
<dbReference type="AlphaFoldDB" id="A0A1Y1YIK8"/>
<accession>A0A1Y1YIK8</accession>
<evidence type="ECO:0000313" key="2">
    <source>
        <dbReference type="Proteomes" id="UP000193144"/>
    </source>
</evidence>
<sequence length="245" mass="27802">LQPSFIFRIDEIEESKEENRATLVDMWGHWIPSTDAGTNVRKQGGVSYKWYLCDGQNILPLSNLPRGAIHHETYSMYFSGGAGFWVLKGDATDPGREQSWQPLRFEWDETKFSSSLTEAGEQATLRVQRSDQVWPKMLLPDIYHASGPRTPYSQYGWLGGELGILLALAAFSVKVDYLASVLPTMFQDGEWKIHPYENGRNVGTNQRGLVVFVYTCPDGVTDTAPESSRTDLEEYEHGVWGPYYY</sequence>
<name>A0A1Y1YIK8_9PLEO</name>
<protein>
    <submittedName>
        <fullName evidence="1">Uncharacterized protein</fullName>
    </submittedName>
</protein>
<reference evidence="1 2" key="1">
    <citation type="submission" date="2016-07" db="EMBL/GenBank/DDBJ databases">
        <title>Pervasive Adenine N6-methylation of Active Genes in Fungi.</title>
        <authorList>
            <consortium name="DOE Joint Genome Institute"/>
            <person name="Mondo S.J."/>
            <person name="Dannebaum R.O."/>
            <person name="Kuo R.C."/>
            <person name="Labutti K."/>
            <person name="Haridas S."/>
            <person name="Kuo A."/>
            <person name="Salamov A."/>
            <person name="Ahrendt S.R."/>
            <person name="Lipzen A."/>
            <person name="Sullivan W."/>
            <person name="Andreopoulos W.B."/>
            <person name="Clum A."/>
            <person name="Lindquist E."/>
            <person name="Daum C."/>
            <person name="Ramamoorthy G.K."/>
            <person name="Gryganskyi A."/>
            <person name="Culley D."/>
            <person name="Magnuson J.K."/>
            <person name="James T.Y."/>
            <person name="O'Malley M.A."/>
            <person name="Stajich J.E."/>
            <person name="Spatafora J.W."/>
            <person name="Visel A."/>
            <person name="Grigoriev I.V."/>
        </authorList>
    </citation>
    <scope>NUCLEOTIDE SEQUENCE [LARGE SCALE GENOMIC DNA]</scope>
    <source>
        <strain evidence="1 2">CBS 115471</strain>
    </source>
</reference>
<comment type="caution">
    <text evidence="1">The sequence shown here is derived from an EMBL/GenBank/DDBJ whole genome shotgun (WGS) entry which is preliminary data.</text>
</comment>
<keyword evidence="2" id="KW-1185">Reference proteome</keyword>
<dbReference type="OrthoDB" id="5243686at2759"/>
<proteinExistence type="predicted"/>
<organism evidence="1 2">
    <name type="scientific">Clohesyomyces aquaticus</name>
    <dbReference type="NCBI Taxonomy" id="1231657"/>
    <lineage>
        <taxon>Eukaryota</taxon>
        <taxon>Fungi</taxon>
        <taxon>Dikarya</taxon>
        <taxon>Ascomycota</taxon>
        <taxon>Pezizomycotina</taxon>
        <taxon>Dothideomycetes</taxon>
        <taxon>Pleosporomycetidae</taxon>
        <taxon>Pleosporales</taxon>
        <taxon>Lindgomycetaceae</taxon>
        <taxon>Clohesyomyces</taxon>
    </lineage>
</organism>
<gene>
    <name evidence="1" type="ORF">BCR34DRAFT_496876</name>
</gene>